<protein>
    <submittedName>
        <fullName evidence="4">Retrotrans_gag domain-containing protein</fullName>
    </submittedName>
</protein>
<feature type="compositionally biased region" description="Polar residues" evidence="1">
    <location>
        <begin position="39"/>
        <end position="57"/>
    </location>
</feature>
<dbReference type="AlphaFoldDB" id="A0A0N4TJK2"/>
<dbReference type="WBParaSite" id="BPAG_0000848001-mRNA-1">
    <property type="protein sequence ID" value="BPAG_0000848001-mRNA-1"/>
    <property type="gene ID" value="BPAG_0000848001"/>
</dbReference>
<name>A0A0N4TJK2_BRUPA</name>
<evidence type="ECO:0000313" key="4">
    <source>
        <dbReference type="WBParaSite" id="BPAG_0000848001-mRNA-1"/>
    </source>
</evidence>
<reference evidence="2 3" key="2">
    <citation type="submission" date="2018-11" db="EMBL/GenBank/DDBJ databases">
        <authorList>
            <consortium name="Pathogen Informatics"/>
        </authorList>
    </citation>
    <scope>NUCLEOTIDE SEQUENCE [LARGE SCALE GENOMIC DNA]</scope>
</reference>
<dbReference type="EMBL" id="UZAD01013135">
    <property type="protein sequence ID" value="VDN89628.1"/>
    <property type="molecule type" value="Genomic_DNA"/>
</dbReference>
<evidence type="ECO:0000313" key="3">
    <source>
        <dbReference type="Proteomes" id="UP000278627"/>
    </source>
</evidence>
<proteinExistence type="predicted"/>
<evidence type="ECO:0000313" key="2">
    <source>
        <dbReference type="EMBL" id="VDN89628.1"/>
    </source>
</evidence>
<dbReference type="Proteomes" id="UP000278627">
    <property type="component" value="Unassembled WGS sequence"/>
</dbReference>
<gene>
    <name evidence="2" type="ORF">BPAG_LOCUS8442</name>
</gene>
<organism evidence="4">
    <name type="scientific">Brugia pahangi</name>
    <name type="common">Filarial nematode worm</name>
    <dbReference type="NCBI Taxonomy" id="6280"/>
    <lineage>
        <taxon>Eukaryota</taxon>
        <taxon>Metazoa</taxon>
        <taxon>Ecdysozoa</taxon>
        <taxon>Nematoda</taxon>
        <taxon>Chromadorea</taxon>
        <taxon>Rhabditida</taxon>
        <taxon>Spirurina</taxon>
        <taxon>Spiruromorpha</taxon>
        <taxon>Filarioidea</taxon>
        <taxon>Onchocercidae</taxon>
        <taxon>Brugia</taxon>
    </lineage>
</organism>
<reference evidence="4" key="1">
    <citation type="submission" date="2017-02" db="UniProtKB">
        <authorList>
            <consortium name="WormBaseParasite"/>
        </authorList>
    </citation>
    <scope>IDENTIFICATION</scope>
</reference>
<sequence>MKQRIGISLKIFSTWNDLMTKFKHFEATEDIGQRETAYGESSSTFANVPTGKNTMNDMRTIWRR</sequence>
<keyword evidence="3" id="KW-1185">Reference proteome</keyword>
<evidence type="ECO:0000256" key="1">
    <source>
        <dbReference type="SAM" id="MobiDB-lite"/>
    </source>
</evidence>
<feature type="region of interest" description="Disordered" evidence="1">
    <location>
        <begin position="36"/>
        <end position="64"/>
    </location>
</feature>
<accession>A0A0N4TJK2</accession>